<evidence type="ECO:0000313" key="7">
    <source>
        <dbReference type="Proteomes" id="UP000242972"/>
    </source>
</evidence>
<dbReference type="GO" id="GO:0003863">
    <property type="term" value="F:branched-chain 2-oxo acid dehydrogenase activity"/>
    <property type="evidence" value="ECO:0007669"/>
    <property type="project" value="UniProtKB-EC"/>
</dbReference>
<evidence type="ECO:0000256" key="4">
    <source>
        <dbReference type="RuleBase" id="RU365014"/>
    </source>
</evidence>
<comment type="function">
    <text evidence="4">The branched-chain alpha-keto dehydrogenase complex catalyzes the overall conversion of alpha-keto acids to acyl-CoA and CO(2). It contains multiple copies of three enzymatic components: branched-chain alpha-keto acid decarboxylase (E1), lipoamide acyltransferase (E2) and lipoamide dehydrogenase (E3).</text>
</comment>
<evidence type="ECO:0000259" key="5">
    <source>
        <dbReference type="Pfam" id="PF00676"/>
    </source>
</evidence>
<dbReference type="PANTHER" id="PTHR43380:SF1">
    <property type="entry name" value="2-OXOISOVALERATE DEHYDROGENASE SUBUNIT ALPHA, MITOCHONDRIAL"/>
    <property type="match status" value="1"/>
</dbReference>
<protein>
    <recommendedName>
        <fullName evidence="4">2-oxoisovalerate dehydrogenase subunit alpha</fullName>
        <ecNumber evidence="4">1.2.4.4</ecNumber>
    </recommendedName>
    <alternativeName>
        <fullName evidence="4">Branched-chain alpha-keto acid dehydrogenase E1 component alpha chain</fullName>
    </alternativeName>
</protein>
<gene>
    <name evidence="6" type="ORF">C7B46_02800</name>
</gene>
<comment type="cofactor">
    <cofactor evidence="1 4">
        <name>thiamine diphosphate</name>
        <dbReference type="ChEBI" id="CHEBI:58937"/>
    </cofactor>
</comment>
<dbReference type="EMBL" id="PXYW01000004">
    <property type="protein sequence ID" value="PSR35096.1"/>
    <property type="molecule type" value="Genomic_DNA"/>
</dbReference>
<dbReference type="InterPro" id="IPR001017">
    <property type="entry name" value="DH_E1"/>
</dbReference>
<evidence type="ECO:0000256" key="1">
    <source>
        <dbReference type="ARBA" id="ARBA00001964"/>
    </source>
</evidence>
<comment type="catalytic activity">
    <reaction evidence="4">
        <text>N(6)-[(R)-lipoyl]-L-lysyl-[protein] + 3-methyl-2-oxobutanoate + H(+) = N(6)-[(R)-S(8)-2-methylpropanoyldihydrolipoyl]-L-lysyl-[protein] + CO2</text>
        <dbReference type="Rhea" id="RHEA:13457"/>
        <dbReference type="Rhea" id="RHEA-COMP:10474"/>
        <dbReference type="Rhea" id="RHEA-COMP:10497"/>
        <dbReference type="ChEBI" id="CHEBI:11851"/>
        <dbReference type="ChEBI" id="CHEBI:15378"/>
        <dbReference type="ChEBI" id="CHEBI:16526"/>
        <dbReference type="ChEBI" id="CHEBI:83099"/>
        <dbReference type="ChEBI" id="CHEBI:83142"/>
        <dbReference type="EC" id="1.2.4.4"/>
    </reaction>
</comment>
<comment type="caution">
    <text evidence="6">The sequence shown here is derived from an EMBL/GenBank/DDBJ whole genome shotgun (WGS) entry which is preliminary data.</text>
</comment>
<dbReference type="PANTHER" id="PTHR43380">
    <property type="entry name" value="2-OXOISOVALERATE DEHYDROGENASE SUBUNIT ALPHA, MITOCHONDRIAL"/>
    <property type="match status" value="1"/>
</dbReference>
<evidence type="ECO:0000256" key="2">
    <source>
        <dbReference type="ARBA" id="ARBA00023002"/>
    </source>
</evidence>
<keyword evidence="3 4" id="KW-0786">Thiamine pyrophosphate</keyword>
<proteinExistence type="inferred from homology"/>
<dbReference type="Proteomes" id="UP000242972">
    <property type="component" value="Unassembled WGS sequence"/>
</dbReference>
<organism evidence="6 7">
    <name type="scientific">Sulfobacillus benefaciens</name>
    <dbReference type="NCBI Taxonomy" id="453960"/>
    <lineage>
        <taxon>Bacteria</taxon>
        <taxon>Bacillati</taxon>
        <taxon>Bacillota</taxon>
        <taxon>Clostridia</taxon>
        <taxon>Eubacteriales</taxon>
        <taxon>Clostridiales Family XVII. Incertae Sedis</taxon>
        <taxon>Sulfobacillus</taxon>
    </lineage>
</organism>
<reference evidence="6 7" key="1">
    <citation type="journal article" date="2014" name="BMC Genomics">
        <title>Comparison of environmental and isolate Sulfobacillus genomes reveals diverse carbon, sulfur, nitrogen, and hydrogen metabolisms.</title>
        <authorList>
            <person name="Justice N.B."/>
            <person name="Norman A."/>
            <person name="Brown C.T."/>
            <person name="Singh A."/>
            <person name="Thomas B.C."/>
            <person name="Banfield J.F."/>
        </authorList>
    </citation>
    <scope>NUCLEOTIDE SEQUENCE [LARGE SCALE GENOMIC DNA]</scope>
    <source>
        <strain evidence="6">AMDSBA4</strain>
    </source>
</reference>
<dbReference type="SUPFAM" id="SSF52518">
    <property type="entry name" value="Thiamin diphosphate-binding fold (THDP-binding)"/>
    <property type="match status" value="1"/>
</dbReference>
<dbReference type="GO" id="GO:0009083">
    <property type="term" value="P:branched-chain amino acid catabolic process"/>
    <property type="evidence" value="ECO:0007669"/>
    <property type="project" value="TreeGrafter"/>
</dbReference>
<dbReference type="Gene3D" id="3.40.50.970">
    <property type="match status" value="1"/>
</dbReference>
<evidence type="ECO:0000313" key="6">
    <source>
        <dbReference type="EMBL" id="PSR35096.1"/>
    </source>
</evidence>
<accession>A0A2T2XKS1</accession>
<dbReference type="Pfam" id="PF00676">
    <property type="entry name" value="E1_dh"/>
    <property type="match status" value="1"/>
</dbReference>
<sequence length="331" mass="36633">MAGSDALYGLGLDASKIETMYYYMVLSRALDERMWILNRQGKSAFVISCQGQEGAQVGVAAALDPTVDWVAPYYRDLGVVLYFGMTPRDVMLGQLAKAADPSSGGRQMPAHYGSRAHHILTGSSPVATQVPQAAGIAWAAKLRRQEGVVMTSLGEGSTNQGEFHEGMNFAAVHRLPLIIVVENNGFAISVPQSKEMAITDVAVRAEGYGMPGVVVRGSDLLAVFEATREARKRALEGKGPTLIEIKTHRFTPHSSDDDDRSYRTPEELKAEKKDDAIHLFRQWMIEQQLWDEQRDRRLRQRVKHEVNDATDFAEAALYPDPSTLLAHVYDD</sequence>
<dbReference type="CDD" id="cd02000">
    <property type="entry name" value="TPP_E1_PDC_ADC_BCADC"/>
    <property type="match status" value="1"/>
</dbReference>
<dbReference type="EC" id="1.2.4.4" evidence="4"/>
<name>A0A2T2XKS1_9FIRM</name>
<dbReference type="InterPro" id="IPR050771">
    <property type="entry name" value="Alpha-ketoacid_DH_E1_comp"/>
</dbReference>
<feature type="domain" description="Dehydrogenase E1 component" evidence="5">
    <location>
        <begin position="23"/>
        <end position="321"/>
    </location>
</feature>
<evidence type="ECO:0000256" key="3">
    <source>
        <dbReference type="ARBA" id="ARBA00023052"/>
    </source>
</evidence>
<keyword evidence="2 4" id="KW-0560">Oxidoreductase</keyword>
<comment type="similarity">
    <text evidence="4">Belongs to the BCKDHA family.</text>
</comment>
<dbReference type="AlphaFoldDB" id="A0A2T2XKS1"/>
<dbReference type="InterPro" id="IPR029061">
    <property type="entry name" value="THDP-binding"/>
</dbReference>